<proteinExistence type="predicted"/>
<keyword evidence="3" id="KW-1185">Reference proteome</keyword>
<dbReference type="EMBL" id="JASSZA010000005">
    <property type="protein sequence ID" value="KAK2109593.1"/>
    <property type="molecule type" value="Genomic_DNA"/>
</dbReference>
<dbReference type="Proteomes" id="UP001266305">
    <property type="component" value="Unassembled WGS sequence"/>
</dbReference>
<reference evidence="2 3" key="1">
    <citation type="submission" date="2023-05" db="EMBL/GenBank/DDBJ databases">
        <title>B98-5 Cell Line De Novo Hybrid Assembly: An Optical Mapping Approach.</title>
        <authorList>
            <person name="Kananen K."/>
            <person name="Auerbach J.A."/>
            <person name="Kautto E."/>
            <person name="Blachly J.S."/>
        </authorList>
    </citation>
    <scope>NUCLEOTIDE SEQUENCE [LARGE SCALE GENOMIC DNA]</scope>
    <source>
        <strain evidence="2">B95-8</strain>
        <tissue evidence="2">Cell line</tissue>
    </source>
</reference>
<evidence type="ECO:0000313" key="2">
    <source>
        <dbReference type="EMBL" id="KAK2109593.1"/>
    </source>
</evidence>
<evidence type="ECO:0000256" key="1">
    <source>
        <dbReference type="SAM" id="MobiDB-lite"/>
    </source>
</evidence>
<feature type="non-terminal residue" evidence="2">
    <location>
        <position position="1"/>
    </location>
</feature>
<name>A0ABQ9VJP7_SAGOE</name>
<feature type="region of interest" description="Disordered" evidence="1">
    <location>
        <begin position="19"/>
        <end position="46"/>
    </location>
</feature>
<comment type="caution">
    <text evidence="2">The sequence shown here is derived from an EMBL/GenBank/DDBJ whole genome shotgun (WGS) entry which is preliminary data.</text>
</comment>
<gene>
    <name evidence="2" type="ORF">P7K49_009339</name>
</gene>
<protein>
    <submittedName>
        <fullName evidence="2">Uncharacterized protein</fullName>
    </submittedName>
</protein>
<evidence type="ECO:0000313" key="3">
    <source>
        <dbReference type="Proteomes" id="UP001266305"/>
    </source>
</evidence>
<organism evidence="2 3">
    <name type="scientific">Saguinus oedipus</name>
    <name type="common">Cotton-top tamarin</name>
    <name type="synonym">Oedipomidas oedipus</name>
    <dbReference type="NCBI Taxonomy" id="9490"/>
    <lineage>
        <taxon>Eukaryota</taxon>
        <taxon>Metazoa</taxon>
        <taxon>Chordata</taxon>
        <taxon>Craniata</taxon>
        <taxon>Vertebrata</taxon>
        <taxon>Euteleostomi</taxon>
        <taxon>Mammalia</taxon>
        <taxon>Eutheria</taxon>
        <taxon>Euarchontoglires</taxon>
        <taxon>Primates</taxon>
        <taxon>Haplorrhini</taxon>
        <taxon>Platyrrhini</taxon>
        <taxon>Cebidae</taxon>
        <taxon>Callitrichinae</taxon>
        <taxon>Saguinus</taxon>
    </lineage>
</organism>
<sequence>EEVIRDMNVVLMLVNGRVSRSSDGGVGTGSSGGGRGIGSRSESVTVVGGGDKDREVVMMVAEVVVVLIVKLVLEKMMEVKEVTVMVDFVEVKMLVSGTG</sequence>
<feature type="compositionally biased region" description="Gly residues" evidence="1">
    <location>
        <begin position="24"/>
        <end position="37"/>
    </location>
</feature>
<accession>A0ABQ9VJP7</accession>